<dbReference type="AlphaFoldDB" id="A0A2G6KH71"/>
<sequence length="506" mass="58163">MMRKTSSYRFNVLLNFFLIVVGCAGPLDTATEQALVADFSGEVYLTKVYLGNHYYLPYTNNSINGRNPVGLFVDPSLDYHYQTDAGFFESGSSGDDRSLKRLQEIDRDIDFGHFAQGIQAGQLVKVTKFQDKSDQLILHVETLGRYDASKTYRGTIRFHHTRPRESRIHCLLGKEGMQSFDWATLRQILDRLLVEVPPFISESQKREFVLSNYPATPLPDLKRLTGLSTSAILALYYSELFSEALVPSHMQQELVQLFSEVPERWYQELGILLQNVEADEKALTLDCAIQEISNSLRYYTPELRAGLLFFDGIIPLTESLQTPLFLMHEPASFETLIVMFSYPYFDRNGRRFDEEVVTHVPMRALQQFLTSNISEQELANRSQIRMGDTVLEVSLSAQKAVEAMHVEDATSWKRVEVEIEKYEYEIDESGEYWIVTGDVINTGNWIARDVTVIAKGYRRFNIFAKRKASKTIAGLLKPRETKEFTIRLKKEEIDRLKLSVEWDVVE</sequence>
<accession>A0A2G6KH71</accession>
<feature type="signal peptide" evidence="1">
    <location>
        <begin position="1"/>
        <end position="24"/>
    </location>
</feature>
<evidence type="ECO:0000313" key="3">
    <source>
        <dbReference type="Proteomes" id="UP000230821"/>
    </source>
</evidence>
<evidence type="ECO:0000256" key="1">
    <source>
        <dbReference type="SAM" id="SignalP"/>
    </source>
</evidence>
<protein>
    <submittedName>
        <fullName evidence="2">Uncharacterized protein</fullName>
    </submittedName>
</protein>
<evidence type="ECO:0000313" key="2">
    <source>
        <dbReference type="EMBL" id="PIE35017.1"/>
    </source>
</evidence>
<feature type="chain" id="PRO_5013969635" evidence="1">
    <location>
        <begin position="25"/>
        <end position="506"/>
    </location>
</feature>
<dbReference type="EMBL" id="PDSK01000067">
    <property type="protein sequence ID" value="PIE35017.1"/>
    <property type="molecule type" value="Genomic_DNA"/>
</dbReference>
<gene>
    <name evidence="2" type="ORF">CSA56_05935</name>
</gene>
<name>A0A2G6KH71_9BACT</name>
<comment type="caution">
    <text evidence="2">The sequence shown here is derived from an EMBL/GenBank/DDBJ whole genome shotgun (WGS) entry which is preliminary data.</text>
</comment>
<dbReference type="PROSITE" id="PS51257">
    <property type="entry name" value="PROKAR_LIPOPROTEIN"/>
    <property type="match status" value="1"/>
</dbReference>
<organism evidence="2 3">
    <name type="scientific">candidate division KSB3 bacterium</name>
    <dbReference type="NCBI Taxonomy" id="2044937"/>
    <lineage>
        <taxon>Bacteria</taxon>
        <taxon>candidate division KSB3</taxon>
    </lineage>
</organism>
<dbReference type="Proteomes" id="UP000230821">
    <property type="component" value="Unassembled WGS sequence"/>
</dbReference>
<proteinExistence type="predicted"/>
<keyword evidence="1" id="KW-0732">Signal</keyword>
<reference evidence="2 3" key="1">
    <citation type="submission" date="2017-10" db="EMBL/GenBank/DDBJ databases">
        <title>Novel microbial diversity and functional potential in the marine mammal oral microbiome.</title>
        <authorList>
            <person name="Dudek N.K."/>
            <person name="Sun C.L."/>
            <person name="Burstein D."/>
            <person name="Kantor R.S."/>
            <person name="Aliaga Goltsman D.S."/>
            <person name="Bik E.M."/>
            <person name="Thomas B.C."/>
            <person name="Banfield J.F."/>
            <person name="Relman D.A."/>
        </authorList>
    </citation>
    <scope>NUCLEOTIDE SEQUENCE [LARGE SCALE GENOMIC DNA]</scope>
    <source>
        <strain evidence="2">DOLJORAL78_47_16</strain>
    </source>
</reference>